<evidence type="ECO:0000256" key="4">
    <source>
        <dbReference type="ARBA" id="ARBA00022676"/>
    </source>
</evidence>
<dbReference type="VEuPathDB" id="VectorBase:PPAI007592"/>
<evidence type="ECO:0000256" key="9">
    <source>
        <dbReference type="ARBA" id="ARBA00023034"/>
    </source>
</evidence>
<evidence type="ECO:0000256" key="5">
    <source>
        <dbReference type="ARBA" id="ARBA00022679"/>
    </source>
</evidence>
<reference evidence="15" key="1">
    <citation type="submission" date="2022-08" db="UniProtKB">
        <authorList>
            <consortium name="EnsemblMetazoa"/>
        </authorList>
    </citation>
    <scope>IDENTIFICATION</scope>
    <source>
        <strain evidence="15">Israel</strain>
    </source>
</reference>
<evidence type="ECO:0000256" key="7">
    <source>
        <dbReference type="ARBA" id="ARBA00022968"/>
    </source>
</evidence>
<dbReference type="InterPro" id="IPR055270">
    <property type="entry name" value="Glyco_tran_10_C"/>
</dbReference>
<dbReference type="VEuPathDB" id="VectorBase:PPAPM1_009652"/>
<evidence type="ECO:0000256" key="12">
    <source>
        <dbReference type="RuleBase" id="RU003832"/>
    </source>
</evidence>
<keyword evidence="9 12" id="KW-0333">Golgi apparatus</keyword>
<dbReference type="InterPro" id="IPR001503">
    <property type="entry name" value="Glyco_trans_10"/>
</dbReference>
<dbReference type="InterPro" id="IPR031481">
    <property type="entry name" value="Glyco_tran_10_N"/>
</dbReference>
<evidence type="ECO:0000256" key="6">
    <source>
        <dbReference type="ARBA" id="ARBA00022692"/>
    </source>
</evidence>
<accession>A0A1B0DHF8</accession>
<dbReference type="FunFam" id="3.40.50.11660:FF:000006">
    <property type="entry name" value="Alpha-(1,3)-fucosyltransferase C"/>
    <property type="match status" value="1"/>
</dbReference>
<dbReference type="Pfam" id="PF00852">
    <property type="entry name" value="Glyco_transf_10"/>
    <property type="match status" value="1"/>
</dbReference>
<dbReference type="SUPFAM" id="SSF53756">
    <property type="entry name" value="UDP-Glycosyltransferase/glycogen phosphorylase"/>
    <property type="match status" value="1"/>
</dbReference>
<keyword evidence="6 12" id="KW-0812">Transmembrane</keyword>
<dbReference type="EnsemblMetazoa" id="PPAI007592-RA">
    <property type="protein sequence ID" value="PPAI007592-PA"/>
    <property type="gene ID" value="PPAI007592"/>
</dbReference>
<evidence type="ECO:0000313" key="15">
    <source>
        <dbReference type="EnsemblMetazoa" id="PPAI007592-PA"/>
    </source>
</evidence>
<dbReference type="Proteomes" id="UP000092462">
    <property type="component" value="Unassembled WGS sequence"/>
</dbReference>
<organism evidence="15 16">
    <name type="scientific">Phlebotomus papatasi</name>
    <name type="common">Sandfly</name>
    <dbReference type="NCBI Taxonomy" id="29031"/>
    <lineage>
        <taxon>Eukaryota</taxon>
        <taxon>Metazoa</taxon>
        <taxon>Ecdysozoa</taxon>
        <taxon>Arthropoda</taxon>
        <taxon>Hexapoda</taxon>
        <taxon>Insecta</taxon>
        <taxon>Pterygota</taxon>
        <taxon>Neoptera</taxon>
        <taxon>Endopterygota</taxon>
        <taxon>Diptera</taxon>
        <taxon>Nematocera</taxon>
        <taxon>Psychodoidea</taxon>
        <taxon>Psychodidae</taxon>
        <taxon>Phlebotomus</taxon>
        <taxon>Phlebotomus</taxon>
    </lineage>
</organism>
<evidence type="ECO:0000256" key="11">
    <source>
        <dbReference type="ARBA" id="ARBA00023180"/>
    </source>
</evidence>
<comment type="subcellular location">
    <subcellularLocation>
        <location evidence="1 12">Golgi apparatus</location>
        <location evidence="1 12">Golgi stack membrane</location>
        <topology evidence="1 12">Single-pass type II membrane protein</topology>
    </subcellularLocation>
</comment>
<dbReference type="InterPro" id="IPR038577">
    <property type="entry name" value="GT10-like_C_sf"/>
</dbReference>
<dbReference type="PANTHER" id="PTHR48438">
    <property type="entry name" value="ALPHA-(1,3)-FUCOSYLTRANSFERASE C-RELATED"/>
    <property type="match status" value="1"/>
</dbReference>
<keyword evidence="4 12" id="KW-0328">Glycosyltransferase</keyword>
<feature type="domain" description="Fucosyltransferase C-terminal" evidence="13">
    <location>
        <begin position="204"/>
        <end position="382"/>
    </location>
</feature>
<keyword evidence="11" id="KW-0325">Glycoprotein</keyword>
<dbReference type="EC" id="2.4.1.-" evidence="12"/>
<dbReference type="EMBL" id="AJVK01015360">
    <property type="status" value="NOT_ANNOTATED_CDS"/>
    <property type="molecule type" value="Genomic_DNA"/>
</dbReference>
<comment type="similarity">
    <text evidence="3 12">Belongs to the glycosyltransferase 10 family.</text>
</comment>
<keyword evidence="7" id="KW-0735">Signal-anchor</keyword>
<protein>
    <recommendedName>
        <fullName evidence="12">Fucosyltransferase</fullName>
        <ecNumber evidence="12">2.4.1.-</ecNumber>
    </recommendedName>
</protein>
<dbReference type="Pfam" id="PF17039">
    <property type="entry name" value="Glyco_tran_10_N"/>
    <property type="match status" value="1"/>
</dbReference>
<keyword evidence="5 12" id="KW-0808">Transferase</keyword>
<dbReference type="EMBL" id="AJVK01015359">
    <property type="status" value="NOT_ANNOTATED_CDS"/>
    <property type="molecule type" value="Genomic_DNA"/>
</dbReference>
<evidence type="ECO:0000259" key="14">
    <source>
        <dbReference type="Pfam" id="PF17039"/>
    </source>
</evidence>
<evidence type="ECO:0000259" key="13">
    <source>
        <dbReference type="Pfam" id="PF00852"/>
    </source>
</evidence>
<dbReference type="Gene3D" id="3.40.50.11660">
    <property type="entry name" value="Glycosyl transferase family 10, C-terminal domain"/>
    <property type="match status" value="1"/>
</dbReference>
<dbReference type="AlphaFoldDB" id="A0A1B0DHF8"/>
<evidence type="ECO:0000256" key="10">
    <source>
        <dbReference type="ARBA" id="ARBA00023136"/>
    </source>
</evidence>
<dbReference type="GO" id="GO:0032580">
    <property type="term" value="C:Golgi cisterna membrane"/>
    <property type="evidence" value="ECO:0007669"/>
    <property type="project" value="UniProtKB-SubCell"/>
</dbReference>
<evidence type="ECO:0000256" key="2">
    <source>
        <dbReference type="ARBA" id="ARBA00004922"/>
    </source>
</evidence>
<proteinExistence type="inferred from homology"/>
<name>A0A1B0DHF8_PHLPP</name>
<feature type="domain" description="Fucosyltransferase N-terminal" evidence="14">
    <location>
        <begin position="62"/>
        <end position="168"/>
    </location>
</feature>
<comment type="pathway">
    <text evidence="2">Protein modification; protein glycosylation.</text>
</comment>
<evidence type="ECO:0000256" key="8">
    <source>
        <dbReference type="ARBA" id="ARBA00022989"/>
    </source>
</evidence>
<keyword evidence="16" id="KW-1185">Reference proteome</keyword>
<dbReference type="GO" id="GO:0008417">
    <property type="term" value="F:fucosyltransferase activity"/>
    <property type="evidence" value="ECO:0007669"/>
    <property type="project" value="InterPro"/>
</dbReference>
<feature type="transmembrane region" description="Helical" evidence="12">
    <location>
        <begin position="26"/>
        <end position="46"/>
    </location>
</feature>
<evidence type="ECO:0000256" key="1">
    <source>
        <dbReference type="ARBA" id="ARBA00004447"/>
    </source>
</evidence>
<sequence length="394" mass="46918">MLRRRFRVEFCNFTENNMMEVSVRRFTFFCLVIIIVLFLWQLVYLITREENISEVNLKISEPKVILLYEVPKWMERIPVTNLDVDCVITADKNYFSDIKKYDALVFSGSDNWSVNEVFPTERSPYQYYVFADLESPFFTKHKFLNISAEIYNLTMTYRRDSDIYWPYGFISDKHVSYISDLQAPIWKLPSFEDDFNTELYHKVRTKTKIAAWFVSNCNATSGRNDLVEVMKTHIDIDIYGKCGTLQCDKNNQSDCYKLVEERYYFYLSFENSLCKDYLTEKVFDIMKYYIVPVVYGGANYSNYLPPHSYINANDFESATKLAIYLKDLVTNIGDYNKYFWWKKHYKYVSTQKTYNNLCKKLHESSPDKFGQFIRSYENMNSWLVDGQCTTKPKI</sequence>
<dbReference type="PANTHER" id="PTHR48438:SF1">
    <property type="entry name" value="ALPHA-(1,3)-FUCOSYLTRANSFERASE C-RELATED"/>
    <property type="match status" value="1"/>
</dbReference>
<keyword evidence="8 12" id="KW-1133">Transmembrane helix</keyword>
<evidence type="ECO:0000256" key="3">
    <source>
        <dbReference type="ARBA" id="ARBA00008919"/>
    </source>
</evidence>
<keyword evidence="10 12" id="KW-0472">Membrane</keyword>
<evidence type="ECO:0000313" key="16">
    <source>
        <dbReference type="Proteomes" id="UP000092462"/>
    </source>
</evidence>